<sequence length="125" mass="13943">MDGGGGLAFEPNATEDPLCKRGLRERCTVKSVELKIFVIVWTFGERGCQVRCRPRQSTMVQIISRPASMVAMSLGLQPSGFGFESRVRLGCIFFGKEVGLSPEMDSRLERKSSAPHLVICWNHRL</sequence>
<comment type="caution">
    <text evidence="1">The sequence shown here is derived from an EMBL/GenBank/DDBJ whole genome shotgun (WGS) entry which is preliminary data.</text>
</comment>
<dbReference type="Proteomes" id="UP000887159">
    <property type="component" value="Unassembled WGS sequence"/>
</dbReference>
<name>A0A8X7BGY0_TRICX</name>
<evidence type="ECO:0000313" key="1">
    <source>
        <dbReference type="EMBL" id="GFY29957.1"/>
    </source>
</evidence>
<accession>A0A8X7BGY0</accession>
<organism evidence="1 2">
    <name type="scientific">Trichonephila clavipes</name>
    <name type="common">Golden silk orbweaver</name>
    <name type="synonym">Nephila clavipes</name>
    <dbReference type="NCBI Taxonomy" id="2585209"/>
    <lineage>
        <taxon>Eukaryota</taxon>
        <taxon>Metazoa</taxon>
        <taxon>Ecdysozoa</taxon>
        <taxon>Arthropoda</taxon>
        <taxon>Chelicerata</taxon>
        <taxon>Arachnida</taxon>
        <taxon>Araneae</taxon>
        <taxon>Araneomorphae</taxon>
        <taxon>Entelegynae</taxon>
        <taxon>Araneoidea</taxon>
        <taxon>Nephilidae</taxon>
        <taxon>Trichonephila</taxon>
    </lineage>
</organism>
<evidence type="ECO:0000313" key="2">
    <source>
        <dbReference type="Proteomes" id="UP000887159"/>
    </source>
</evidence>
<dbReference type="AlphaFoldDB" id="A0A8X7BGY0"/>
<reference evidence="1" key="1">
    <citation type="submission" date="2020-08" db="EMBL/GenBank/DDBJ databases">
        <title>Multicomponent nature underlies the extraordinary mechanical properties of spider dragline silk.</title>
        <authorList>
            <person name="Kono N."/>
            <person name="Nakamura H."/>
            <person name="Mori M."/>
            <person name="Yoshida Y."/>
            <person name="Ohtoshi R."/>
            <person name="Malay A.D."/>
            <person name="Moran D.A.P."/>
            <person name="Tomita M."/>
            <person name="Numata K."/>
            <person name="Arakawa K."/>
        </authorList>
    </citation>
    <scope>NUCLEOTIDE SEQUENCE</scope>
</reference>
<dbReference type="EMBL" id="BMAU01021390">
    <property type="protein sequence ID" value="GFY29957.1"/>
    <property type="molecule type" value="Genomic_DNA"/>
</dbReference>
<proteinExistence type="predicted"/>
<gene>
    <name evidence="1" type="ORF">TNCV_4072701</name>
</gene>
<protein>
    <submittedName>
        <fullName evidence="1">Uncharacterized protein</fullName>
    </submittedName>
</protein>
<keyword evidence="2" id="KW-1185">Reference proteome</keyword>